<organism evidence="5 6">
    <name type="scientific">Nocardioides endophyticus</name>
    <dbReference type="NCBI Taxonomy" id="1353775"/>
    <lineage>
        <taxon>Bacteria</taxon>
        <taxon>Bacillati</taxon>
        <taxon>Actinomycetota</taxon>
        <taxon>Actinomycetes</taxon>
        <taxon>Propionibacteriales</taxon>
        <taxon>Nocardioidaceae</taxon>
        <taxon>Nocardioides</taxon>
    </lineage>
</organism>
<feature type="domain" description="SIS" evidence="4">
    <location>
        <begin position="25"/>
        <end position="159"/>
    </location>
</feature>
<dbReference type="InterPro" id="IPR046348">
    <property type="entry name" value="SIS_dom_sf"/>
</dbReference>
<dbReference type="PANTHER" id="PTHR10937:SF0">
    <property type="entry name" value="GLUTAMINE--FRUCTOSE-6-PHOSPHATE TRANSAMINASE (ISOMERIZING)"/>
    <property type="match status" value="1"/>
</dbReference>
<evidence type="ECO:0000259" key="4">
    <source>
        <dbReference type="PROSITE" id="PS51464"/>
    </source>
</evidence>
<dbReference type="InterPro" id="IPR035490">
    <property type="entry name" value="GlmS/FrlB_SIS"/>
</dbReference>
<reference evidence="6" key="1">
    <citation type="journal article" date="2019" name="Int. J. Syst. Evol. Microbiol.">
        <title>The Global Catalogue of Microorganisms (GCM) 10K type strain sequencing project: providing services to taxonomists for standard genome sequencing and annotation.</title>
        <authorList>
            <consortium name="The Broad Institute Genomics Platform"/>
            <consortium name="The Broad Institute Genome Sequencing Center for Infectious Disease"/>
            <person name="Wu L."/>
            <person name="Ma J."/>
        </authorList>
    </citation>
    <scope>NUCLEOTIDE SEQUENCE [LARGE SCALE GENOMIC DNA]</scope>
    <source>
        <strain evidence="6">JCM 18532</strain>
    </source>
</reference>
<evidence type="ECO:0000313" key="6">
    <source>
        <dbReference type="Proteomes" id="UP001499882"/>
    </source>
</evidence>
<feature type="domain" description="SIS" evidence="4">
    <location>
        <begin position="187"/>
        <end position="321"/>
    </location>
</feature>
<evidence type="ECO:0000256" key="2">
    <source>
        <dbReference type="ARBA" id="ARBA00012916"/>
    </source>
</evidence>
<evidence type="ECO:0000256" key="1">
    <source>
        <dbReference type="ARBA" id="ARBA00001031"/>
    </source>
</evidence>
<comment type="caution">
    <text evidence="5">The sequence shown here is derived from an EMBL/GenBank/DDBJ whole genome shotgun (WGS) entry which is preliminary data.</text>
</comment>
<evidence type="ECO:0000313" key="5">
    <source>
        <dbReference type="EMBL" id="GAA4742992.1"/>
    </source>
</evidence>
<dbReference type="EMBL" id="BAABKN010000019">
    <property type="protein sequence ID" value="GAA4742992.1"/>
    <property type="molecule type" value="Genomic_DNA"/>
</dbReference>
<keyword evidence="6" id="KW-1185">Reference proteome</keyword>
<proteinExistence type="predicted"/>
<dbReference type="InterPro" id="IPR001347">
    <property type="entry name" value="SIS_dom"/>
</dbReference>
<evidence type="ECO:0000256" key="3">
    <source>
        <dbReference type="ARBA" id="ARBA00016090"/>
    </source>
</evidence>
<sequence length="337" mass="35502">MTSFNLDAQIASIPGAVRQVFDDLWVPDLDPSRPVSFVGVGTSLHAAKVASDWVTTLSGGAVVSRAVDAHDYGTWATIRPGEQAVVISHRGTKTFPHASLRRAKEAGATTIAVVGEAAPDQGADHTVRTCPDETAGTFTVSYLSSLAVLARLAAGVDTTSAGEFESALAKLPQALETTLTLGDPARVAAQIKDAQTLLIIGFGIDLATAQEAALKIKEGAWMWTEAMSPEFALHGTPASFHPGVTGLLIDPPHNDGGRTEELEQVLGDLGMPTVQVMRDDDSSGLGFTTTHPLLQPMSSILPLQLLTAELARVRGTNPDTMHGGRDPWQRVMTGITL</sequence>
<dbReference type="RefSeq" id="WP_345527594.1">
    <property type="nucleotide sequence ID" value="NZ_BAABKN010000019.1"/>
</dbReference>
<dbReference type="EC" id="2.6.1.16" evidence="2"/>
<dbReference type="PANTHER" id="PTHR10937">
    <property type="entry name" value="GLUCOSAMINE--FRUCTOSE-6-PHOSPHATE AMINOTRANSFERASE, ISOMERIZING"/>
    <property type="match status" value="1"/>
</dbReference>
<comment type="catalytic activity">
    <reaction evidence="1">
        <text>D-fructose 6-phosphate + L-glutamine = D-glucosamine 6-phosphate + L-glutamate</text>
        <dbReference type="Rhea" id="RHEA:13237"/>
        <dbReference type="ChEBI" id="CHEBI:29985"/>
        <dbReference type="ChEBI" id="CHEBI:58359"/>
        <dbReference type="ChEBI" id="CHEBI:58725"/>
        <dbReference type="ChEBI" id="CHEBI:61527"/>
        <dbReference type="EC" id="2.6.1.16"/>
    </reaction>
</comment>
<dbReference type="CDD" id="cd05009">
    <property type="entry name" value="SIS_GlmS_GlmD_2"/>
    <property type="match status" value="1"/>
</dbReference>
<protein>
    <recommendedName>
        <fullName evidence="3">Glutamine--fructose-6-phosphate aminotransferase [isomerizing]</fullName>
        <ecNumber evidence="2">2.6.1.16</ecNumber>
    </recommendedName>
</protein>
<dbReference type="Gene3D" id="3.40.50.10490">
    <property type="entry name" value="Glucose-6-phosphate isomerase like protein, domain 1"/>
    <property type="match status" value="2"/>
</dbReference>
<dbReference type="PROSITE" id="PS51464">
    <property type="entry name" value="SIS"/>
    <property type="match status" value="2"/>
</dbReference>
<gene>
    <name evidence="5" type="ORF">GCM10023350_29630</name>
</gene>
<accession>A0ABP8YY78</accession>
<dbReference type="Proteomes" id="UP001499882">
    <property type="component" value="Unassembled WGS sequence"/>
</dbReference>
<name>A0ABP8YY78_9ACTN</name>
<dbReference type="SUPFAM" id="SSF53697">
    <property type="entry name" value="SIS domain"/>
    <property type="match status" value="1"/>
</dbReference>
<dbReference type="Pfam" id="PF01380">
    <property type="entry name" value="SIS"/>
    <property type="match status" value="1"/>
</dbReference>